<dbReference type="GO" id="GO:0020002">
    <property type="term" value="C:host cell plasma membrane"/>
    <property type="evidence" value="ECO:0007669"/>
    <property type="project" value="UniProtKB-SubCell"/>
</dbReference>
<dbReference type="GO" id="GO:0055036">
    <property type="term" value="C:virion membrane"/>
    <property type="evidence" value="ECO:0007669"/>
    <property type="project" value="UniProtKB-SubCell"/>
</dbReference>
<dbReference type="SUPFAM" id="SSF57535">
    <property type="entry name" value="Complement control module/SCR domain"/>
    <property type="match status" value="3"/>
</dbReference>
<keyword evidence="19" id="KW-0812">Transmembrane</keyword>
<dbReference type="FunFam" id="2.10.70.10:FF:000014">
    <property type="entry name" value="Membrane cofactor protein"/>
    <property type="match status" value="1"/>
</dbReference>
<keyword evidence="19" id="KW-0472">Membrane</keyword>
<dbReference type="GeneID" id="29064129"/>
<dbReference type="PANTHER" id="PTHR45785:SF2">
    <property type="entry name" value="COMPLEMENT FACTOR H-RELATED"/>
    <property type="match status" value="1"/>
</dbReference>
<dbReference type="PANTHER" id="PTHR45785">
    <property type="entry name" value="COMPLEMENT FACTOR H-RELATED"/>
    <property type="match status" value="1"/>
</dbReference>
<name>A0A1C9KCI3_9POXV</name>
<evidence type="ECO:0000256" key="8">
    <source>
        <dbReference type="ARBA" id="ARBA00023157"/>
    </source>
</evidence>
<evidence type="ECO:0000256" key="5">
    <source>
        <dbReference type="ARBA" id="ARBA00022737"/>
    </source>
</evidence>
<comment type="subunit">
    <text evidence="13">Heterodimer with A56 protein; disulfide-linked.</text>
</comment>
<evidence type="ECO:0000256" key="18">
    <source>
        <dbReference type="PROSITE-ProRule" id="PRU00302"/>
    </source>
</evidence>
<keyword evidence="4" id="KW-0732">Signal</keyword>
<feature type="transmembrane region" description="Helical" evidence="19">
    <location>
        <begin position="288"/>
        <end position="311"/>
    </location>
</feature>
<dbReference type="PROSITE" id="PS51257">
    <property type="entry name" value="PROKAR_LIPOPROTEIN"/>
    <property type="match status" value="1"/>
</dbReference>
<keyword evidence="10" id="KW-0899">Viral immunoevasion</keyword>
<evidence type="ECO:0000256" key="2">
    <source>
        <dbReference type="ARBA" id="ARBA00022511"/>
    </source>
</evidence>
<comment type="function">
    <text evidence="12">Serves to protect the virus against complement attack by inhibiting both classical and alternative pathways of complement activation. Binds C3b and C4b.</text>
</comment>
<evidence type="ECO:0000256" key="19">
    <source>
        <dbReference type="SAM" id="Phobius"/>
    </source>
</evidence>
<proteinExistence type="predicted"/>
<evidence type="ECO:0000256" key="15">
    <source>
        <dbReference type="ARBA" id="ARBA00077807"/>
    </source>
</evidence>
<dbReference type="CDD" id="cd00033">
    <property type="entry name" value="CCP"/>
    <property type="match status" value="2"/>
</dbReference>
<evidence type="ECO:0000256" key="6">
    <source>
        <dbReference type="ARBA" id="ARBA00022844"/>
    </source>
</evidence>
<dbReference type="Proteomes" id="UP000203649">
    <property type="component" value="Segment"/>
</dbReference>
<evidence type="ECO:0000256" key="17">
    <source>
        <dbReference type="ARBA" id="ARBA00082341"/>
    </source>
</evidence>
<keyword evidence="9" id="KW-1087">Inhibition of host complement factors by virus</keyword>
<evidence type="ECO:0000256" key="12">
    <source>
        <dbReference type="ARBA" id="ARBA00058638"/>
    </source>
</evidence>
<evidence type="ECO:0000256" key="7">
    <source>
        <dbReference type="ARBA" id="ARBA00022870"/>
    </source>
</evidence>
<evidence type="ECO:0000313" key="22">
    <source>
        <dbReference type="Proteomes" id="UP000203649"/>
    </source>
</evidence>
<dbReference type="InterPro" id="IPR035976">
    <property type="entry name" value="Sushi/SCR/CCP_sf"/>
</dbReference>
<evidence type="ECO:0000256" key="14">
    <source>
        <dbReference type="ARBA" id="ARBA00070875"/>
    </source>
</evidence>
<keyword evidence="3 18" id="KW-0768">Sushi</keyword>
<dbReference type="GO" id="GO:0042784">
    <property type="term" value="P:symbiont-mediated suppression of host complement activation"/>
    <property type="evidence" value="ECO:0007669"/>
    <property type="project" value="UniProtKB-KW"/>
</dbReference>
<dbReference type="KEGG" id="vg:29064129"/>
<evidence type="ECO:0000256" key="1">
    <source>
        <dbReference type="ARBA" id="ARBA00004650"/>
    </source>
</evidence>
<dbReference type="InterPro" id="IPR000436">
    <property type="entry name" value="Sushi_SCR_CCP_dom"/>
</dbReference>
<feature type="domain" description="Sushi" evidence="20">
    <location>
        <begin position="131"/>
        <end position="186"/>
    </location>
</feature>
<keyword evidence="5" id="KW-0677">Repeat</keyword>
<keyword evidence="22" id="KW-1185">Reference proteome</keyword>
<keyword evidence="2" id="KW-1032">Host cell membrane</keyword>
<evidence type="ECO:0000256" key="11">
    <source>
        <dbReference type="ARBA" id="ARBA00037804"/>
    </source>
</evidence>
<evidence type="ECO:0000256" key="9">
    <source>
        <dbReference type="ARBA" id="ARBA00023252"/>
    </source>
</evidence>
<evidence type="ECO:0000259" key="20">
    <source>
        <dbReference type="PROSITE" id="PS50923"/>
    </source>
</evidence>
<dbReference type="InterPro" id="IPR051503">
    <property type="entry name" value="ComplSys_Reg/VirEntry_Med"/>
</dbReference>
<keyword evidence="7" id="KW-1043">Host membrane</keyword>
<accession>A0A1C9KCI3</accession>
<comment type="caution">
    <text evidence="18">Lacks conserved residue(s) required for the propagation of feature annotation.</text>
</comment>
<keyword evidence="6" id="KW-0946">Virion</keyword>
<evidence type="ECO:0000256" key="4">
    <source>
        <dbReference type="ARBA" id="ARBA00022729"/>
    </source>
</evidence>
<keyword evidence="8 18" id="KW-1015">Disulfide bond</keyword>
<evidence type="ECO:0000256" key="3">
    <source>
        <dbReference type="ARBA" id="ARBA00022659"/>
    </source>
</evidence>
<dbReference type="EMBL" id="KU749311">
    <property type="protein sequence ID" value="AOP31872.1"/>
    <property type="molecule type" value="Genomic_DNA"/>
</dbReference>
<evidence type="ECO:0000256" key="13">
    <source>
        <dbReference type="ARBA" id="ARBA00066298"/>
    </source>
</evidence>
<organism evidence="21 22">
    <name type="scientific">Volepox virus</name>
    <dbReference type="NCBI Taxonomy" id="28874"/>
    <lineage>
        <taxon>Viruses</taxon>
        <taxon>Varidnaviria</taxon>
        <taxon>Bamfordvirae</taxon>
        <taxon>Nucleocytoviricota</taxon>
        <taxon>Pokkesviricetes</taxon>
        <taxon>Chitovirales</taxon>
        <taxon>Poxviridae</taxon>
        <taxon>Chordopoxvirinae</taxon>
        <taxon>Orthopoxvirus</taxon>
        <taxon>Orthopoxvirus volepox</taxon>
    </lineage>
</organism>
<dbReference type="Gene3D" id="2.10.70.10">
    <property type="entry name" value="Complement Module, domain 1"/>
    <property type="match status" value="3"/>
</dbReference>
<reference evidence="21 22" key="1">
    <citation type="journal article" date="2016" name="Virus Genes">
        <title>The genomes of three North American orthopoxviruses.</title>
        <authorList>
            <person name="Smithson C."/>
            <person name="Tang N."/>
            <person name="Sammons S."/>
            <person name="Frace M."/>
            <person name="Batra D."/>
            <person name="Li Y."/>
            <person name="Emerson G.L."/>
            <person name="Carroll D.S."/>
            <person name="Upton C."/>
        </authorList>
    </citation>
    <scope>NUCLEOTIDE SEQUENCE [LARGE SCALE GENOMIC DNA]</scope>
    <source>
        <strain evidence="21 22">CA</strain>
    </source>
</reference>
<keyword evidence="19" id="KW-1133">Transmembrane helix</keyword>
<dbReference type="PROSITE" id="PS50923">
    <property type="entry name" value="SUSHI"/>
    <property type="match status" value="2"/>
</dbReference>
<sequence>MKTISVVTLLCVLLPTVVFSTSCTLPTMSNAKLTSTESLFNNAQNVKVTFTCDPGYFSTNPIATCIKGKWTYENPCIKMCMVSEYISELYNRPLYKSLSTLTIDCGDEKKTFLCEEKDGNVNWNDTVTCNKECDPIKIEHGTYQPTKNKYVFGDYVSVVCNNGYEIIGASYISCTANSWSSIPSCQKKCDTPSLSNGLISGSTTFSIGSVVNFSCKNGFKLTGSSSSTCIDSGKWSPKLPSCVRSIEFMHIDPIDDGPDDETDLSKIVKDVVQYELDIQSLESTYNTIIIVLIVISIVFLISIIILIYSCGKNSNQYKFHRLV</sequence>
<dbReference type="RefSeq" id="YP_009281930.1">
    <property type="nucleotide sequence ID" value="NC_031033.1"/>
</dbReference>
<evidence type="ECO:0000256" key="10">
    <source>
        <dbReference type="ARBA" id="ARBA00023280"/>
    </source>
</evidence>
<feature type="disulfide bond" evidence="18">
    <location>
        <begin position="215"/>
        <end position="242"/>
    </location>
</feature>
<dbReference type="Pfam" id="PF00084">
    <property type="entry name" value="Sushi"/>
    <property type="match status" value="3"/>
</dbReference>
<gene>
    <name evidence="21" type="ORF">VPXV-CA-182</name>
</gene>
<keyword evidence="9" id="KW-0945">Host-virus interaction</keyword>
<dbReference type="SMART" id="SM00032">
    <property type="entry name" value="CCP"/>
    <property type="match status" value="3"/>
</dbReference>
<evidence type="ECO:0000256" key="16">
    <source>
        <dbReference type="ARBA" id="ARBA00078481"/>
    </source>
</evidence>
<comment type="subcellular location">
    <subcellularLocation>
        <location evidence="11">Host cell membrane</location>
        <topology evidence="11">Peripheral membrane protein</topology>
        <orientation evidence="11">Extracellular side</orientation>
    </subcellularLocation>
    <subcellularLocation>
        <location evidence="1">Virion membrane</location>
        <topology evidence="1">Peripheral membrane protein</topology>
    </subcellularLocation>
</comment>
<protein>
    <recommendedName>
        <fullName evidence="14">Complement control protein C3</fullName>
    </recommendedName>
    <alternativeName>
        <fullName evidence="17">28 kDa protein</fullName>
    </alternativeName>
    <alternativeName>
        <fullName evidence="15">Secretory protein 35</fullName>
    </alternativeName>
    <alternativeName>
        <fullName evidence="16">VCP</fullName>
    </alternativeName>
</protein>
<feature type="domain" description="Sushi" evidence="20">
    <location>
        <begin position="187"/>
        <end position="244"/>
    </location>
</feature>
<evidence type="ECO:0000313" key="21">
    <source>
        <dbReference type="EMBL" id="AOP31872.1"/>
    </source>
</evidence>